<dbReference type="EMBL" id="AC183495">
    <property type="protein sequence ID" value="ABD65020.1"/>
    <property type="molecule type" value="Genomic_DNA"/>
</dbReference>
<gene>
    <name evidence="3" type="ORF">26.t00075</name>
</gene>
<feature type="domain" description="MULE transposase N-terminal all-beta" evidence="2">
    <location>
        <begin position="64"/>
        <end position="147"/>
    </location>
</feature>
<sequence>MCPFSTNIHFDYDGHYSKAGDDYEWIPTDARLYVISFMTSSLEEITYSLLKERICRKKGIYPLTKRLNLGYIPLVVEPKRQSYILDDEDVFVYLTSVDREQRRSILHVEDVQGLQIVQITEQLSRVGKSSCSRNYEWNYSERESGYGEEENVVTSLEHDEHPHKKQKRSRL</sequence>
<dbReference type="AlphaFoldDB" id="Q2A9L1"/>
<protein>
    <recommendedName>
        <fullName evidence="2">MULE transposase N-terminal all-beta domain-containing protein</fullName>
    </recommendedName>
</protein>
<reference evidence="3" key="1">
    <citation type="submission" date="2006-03" db="EMBL/GenBank/DDBJ databases">
        <title>Comparative genomics of Brassica oleracea and Arabidopsis thaliana reveals gene loss, fragmentation and dispersal following polyploidy.</title>
        <authorList>
            <person name="Town C.D."/>
            <person name="Cheung F."/>
            <person name="Maiti R."/>
            <person name="Crabtree J."/>
            <person name="Haas B.J."/>
            <person name="Wortman J.R."/>
            <person name="Hine E.E."/>
            <person name="Althoff R."/>
            <person name="Arbogast T."/>
            <person name="Tallon L.J."/>
            <person name="Teresa U.T."/>
            <person name="Trick M."/>
            <person name="Bancroft I."/>
        </authorList>
    </citation>
    <scope>NUCLEOTIDE SEQUENCE</scope>
</reference>
<proteinExistence type="predicted"/>
<evidence type="ECO:0000256" key="1">
    <source>
        <dbReference type="SAM" id="MobiDB-lite"/>
    </source>
</evidence>
<dbReference type="InterPro" id="IPR018290">
    <property type="entry name" value="MULE_transposase_N"/>
</dbReference>
<dbReference type="Pfam" id="PF10532">
    <property type="entry name" value="Plant_all_beta"/>
    <property type="match status" value="1"/>
</dbReference>
<feature type="region of interest" description="Disordered" evidence="1">
    <location>
        <begin position="148"/>
        <end position="171"/>
    </location>
</feature>
<name>Q2A9L1_BRAOL</name>
<evidence type="ECO:0000313" key="3">
    <source>
        <dbReference type="EMBL" id="ABD65020.1"/>
    </source>
</evidence>
<organism evidence="3">
    <name type="scientific">Brassica oleracea</name>
    <name type="common">Wild cabbage</name>
    <dbReference type="NCBI Taxonomy" id="3712"/>
    <lineage>
        <taxon>Eukaryota</taxon>
        <taxon>Viridiplantae</taxon>
        <taxon>Streptophyta</taxon>
        <taxon>Embryophyta</taxon>
        <taxon>Tracheophyta</taxon>
        <taxon>Spermatophyta</taxon>
        <taxon>Magnoliopsida</taxon>
        <taxon>eudicotyledons</taxon>
        <taxon>Gunneridae</taxon>
        <taxon>Pentapetalae</taxon>
        <taxon>rosids</taxon>
        <taxon>malvids</taxon>
        <taxon>Brassicales</taxon>
        <taxon>Brassicaceae</taxon>
        <taxon>Brassiceae</taxon>
        <taxon>Brassica</taxon>
    </lineage>
</organism>
<accession>Q2A9L1</accession>
<evidence type="ECO:0000259" key="2">
    <source>
        <dbReference type="Pfam" id="PF10532"/>
    </source>
</evidence>